<evidence type="ECO:0000259" key="3">
    <source>
        <dbReference type="Pfam" id="PF26002"/>
    </source>
</evidence>
<protein>
    <submittedName>
        <fullName evidence="4">HlyD family efflux transporter periplasmic adaptor subunit</fullName>
    </submittedName>
</protein>
<proteinExistence type="predicted"/>
<dbReference type="Proteomes" id="UP001549749">
    <property type="component" value="Unassembled WGS sequence"/>
</dbReference>
<evidence type="ECO:0000256" key="2">
    <source>
        <dbReference type="SAM" id="Phobius"/>
    </source>
</evidence>
<reference evidence="4 5" key="1">
    <citation type="submission" date="2024-06" db="EMBL/GenBank/DDBJ databases">
        <title>Chitinophaga defluvii sp. nov., isolated from municipal sewage.</title>
        <authorList>
            <person name="Zhang L."/>
        </authorList>
    </citation>
    <scope>NUCLEOTIDE SEQUENCE [LARGE SCALE GENOMIC DNA]</scope>
    <source>
        <strain evidence="4 5">H8</strain>
    </source>
</reference>
<keyword evidence="2" id="KW-1133">Transmembrane helix</keyword>
<evidence type="ECO:0000313" key="5">
    <source>
        <dbReference type="Proteomes" id="UP001549749"/>
    </source>
</evidence>
<gene>
    <name evidence="4" type="ORF">ABR189_21120</name>
</gene>
<keyword evidence="2" id="KW-0472">Membrane</keyword>
<keyword evidence="5" id="KW-1185">Reference proteome</keyword>
<evidence type="ECO:0000256" key="1">
    <source>
        <dbReference type="SAM" id="Coils"/>
    </source>
</evidence>
<dbReference type="PANTHER" id="PTHR30386">
    <property type="entry name" value="MEMBRANE FUSION SUBUNIT OF EMRAB-TOLC MULTIDRUG EFFLUX PUMP"/>
    <property type="match status" value="1"/>
</dbReference>
<feature type="transmembrane region" description="Helical" evidence="2">
    <location>
        <begin position="27"/>
        <end position="47"/>
    </location>
</feature>
<keyword evidence="1" id="KW-0175">Coiled coil</keyword>
<name>A0ABV2TCS9_9BACT</name>
<dbReference type="Gene3D" id="1.10.287.470">
    <property type="entry name" value="Helix hairpin bin"/>
    <property type="match status" value="1"/>
</dbReference>
<dbReference type="EMBL" id="JBEXAC010000002">
    <property type="protein sequence ID" value="MET6999904.1"/>
    <property type="molecule type" value="Genomic_DNA"/>
</dbReference>
<feature type="domain" description="AprE-like beta-barrel" evidence="3">
    <location>
        <begin position="267"/>
        <end position="355"/>
    </location>
</feature>
<accession>A0ABV2TCS9</accession>
<feature type="coiled-coil region" evidence="1">
    <location>
        <begin position="139"/>
        <end position="226"/>
    </location>
</feature>
<dbReference type="InterPro" id="IPR050739">
    <property type="entry name" value="MFP"/>
</dbReference>
<dbReference type="InterPro" id="IPR058982">
    <property type="entry name" value="Beta-barrel_AprE"/>
</dbReference>
<organism evidence="4 5">
    <name type="scientific">Chitinophaga defluvii</name>
    <dbReference type="NCBI Taxonomy" id="3163343"/>
    <lineage>
        <taxon>Bacteria</taxon>
        <taxon>Pseudomonadati</taxon>
        <taxon>Bacteroidota</taxon>
        <taxon>Chitinophagia</taxon>
        <taxon>Chitinophagales</taxon>
        <taxon>Chitinophagaceae</taxon>
        <taxon>Chitinophaga</taxon>
    </lineage>
</organism>
<dbReference type="Pfam" id="PF26002">
    <property type="entry name" value="Beta-barrel_AprE"/>
    <property type="match status" value="1"/>
</dbReference>
<dbReference type="Gene3D" id="2.40.30.170">
    <property type="match status" value="1"/>
</dbReference>
<keyword evidence="2" id="KW-0812">Transmembrane</keyword>
<dbReference type="PANTHER" id="PTHR30386:SF28">
    <property type="entry name" value="EXPORTED PROTEIN"/>
    <property type="match status" value="1"/>
</dbReference>
<sequence>MKELIPAEAVSYAAITYHRKIAVRSQVIYSVLLLAVIAALVSLPFIYVDIGVKSSGILQSNLEKHIISAPVSGRVVKYNLQENKKVAPGEILLAVASAGIEAQQGFQEGRMKELQMYLADVDRLLSNGNALTPQYVAGQQQYRARLTEADNRLQKAQIDFKRNETLWKEKVIAPAEFEKIALEYKQAQAAYELVQREQVTGWQADARKYREEMKDLESKQTQLAQDRQSYTIAAPVKGALQEVVPLPPGSFVFANQKLGTITPDTGLIALLHISPRDIGLIKVNQRVKMQIDAFNYNEWGTVTGRINEIAADVTVPENGQSPYFKVKCQLDKNNLQLKNGYKGSLSKGMTLRANMIVTRRNLYQLLYDKVDDWLNPQRSTI</sequence>
<dbReference type="RefSeq" id="WP_354662465.1">
    <property type="nucleotide sequence ID" value="NZ_JBEXAC010000002.1"/>
</dbReference>
<comment type="caution">
    <text evidence="4">The sequence shown here is derived from an EMBL/GenBank/DDBJ whole genome shotgun (WGS) entry which is preliminary data.</text>
</comment>
<evidence type="ECO:0000313" key="4">
    <source>
        <dbReference type="EMBL" id="MET6999904.1"/>
    </source>
</evidence>